<evidence type="ECO:0000313" key="3">
    <source>
        <dbReference type="Proteomes" id="UP001215598"/>
    </source>
</evidence>
<feature type="compositionally biased region" description="Basic and acidic residues" evidence="1">
    <location>
        <begin position="292"/>
        <end position="301"/>
    </location>
</feature>
<dbReference type="AlphaFoldDB" id="A0AAD7H4J4"/>
<keyword evidence="3" id="KW-1185">Reference proteome</keyword>
<proteinExistence type="predicted"/>
<sequence length="429" mass="48109">MAPNTLHLRPGVQLETQDKATIKGWHKSCPTLCSVFLSSSQSSLRQRGLGMERNLGTHYKFILSCPAAISRASKQFLNIATHLSVRGAVVIDKTCWALEDARVRIVGKYDGGKTCMISVIVRSNQSDELIYVLVGPQHLETDRHPRHDYNTPVLTSNPNITTHGRCGLQKLINTRTELSYEPAGDQISKISHSWNTTAHIGPREINEDGVDPSRIGEIGMIGINPSRTRAIAITSQEETRGVSKAGENNSGGNKYMRSNEDAMRQAMRQVHHVEECIKGEEREHMERWMDREKSDTHEGHTRRALASDVQETRTGGSEHRAKLSCARVLDMDIDIVFAWVPMRNGACMRRREVKRNEGDARRDEARSGDDVIGTRSGRDDSGLLHEGSGWREELWEYQTWFAGLSEYQVLQENGPEGIQMNRRGLTSAG</sequence>
<organism evidence="2 3">
    <name type="scientific">Mycena metata</name>
    <dbReference type="NCBI Taxonomy" id="1033252"/>
    <lineage>
        <taxon>Eukaryota</taxon>
        <taxon>Fungi</taxon>
        <taxon>Dikarya</taxon>
        <taxon>Basidiomycota</taxon>
        <taxon>Agaricomycotina</taxon>
        <taxon>Agaricomycetes</taxon>
        <taxon>Agaricomycetidae</taxon>
        <taxon>Agaricales</taxon>
        <taxon>Marasmiineae</taxon>
        <taxon>Mycenaceae</taxon>
        <taxon>Mycena</taxon>
    </lineage>
</organism>
<gene>
    <name evidence="2" type="ORF">B0H16DRAFT_1480037</name>
</gene>
<feature type="compositionally biased region" description="Basic and acidic residues" evidence="1">
    <location>
        <begin position="354"/>
        <end position="369"/>
    </location>
</feature>
<dbReference type="EMBL" id="JARKIB010000386">
    <property type="protein sequence ID" value="KAJ7711752.1"/>
    <property type="molecule type" value="Genomic_DNA"/>
</dbReference>
<feature type="region of interest" description="Disordered" evidence="1">
    <location>
        <begin position="353"/>
        <end position="384"/>
    </location>
</feature>
<evidence type="ECO:0000313" key="2">
    <source>
        <dbReference type="EMBL" id="KAJ7711752.1"/>
    </source>
</evidence>
<comment type="caution">
    <text evidence="2">The sequence shown here is derived from an EMBL/GenBank/DDBJ whole genome shotgun (WGS) entry which is preliminary data.</text>
</comment>
<feature type="region of interest" description="Disordered" evidence="1">
    <location>
        <begin position="292"/>
        <end position="315"/>
    </location>
</feature>
<evidence type="ECO:0000256" key="1">
    <source>
        <dbReference type="SAM" id="MobiDB-lite"/>
    </source>
</evidence>
<accession>A0AAD7H4J4</accession>
<protein>
    <submittedName>
        <fullName evidence="2">Uncharacterized protein</fullName>
    </submittedName>
</protein>
<name>A0AAD7H4J4_9AGAR</name>
<dbReference type="Proteomes" id="UP001215598">
    <property type="component" value="Unassembled WGS sequence"/>
</dbReference>
<reference evidence="2" key="1">
    <citation type="submission" date="2023-03" db="EMBL/GenBank/DDBJ databases">
        <title>Massive genome expansion in bonnet fungi (Mycena s.s.) driven by repeated elements and novel gene families across ecological guilds.</title>
        <authorList>
            <consortium name="Lawrence Berkeley National Laboratory"/>
            <person name="Harder C.B."/>
            <person name="Miyauchi S."/>
            <person name="Viragh M."/>
            <person name="Kuo A."/>
            <person name="Thoen E."/>
            <person name="Andreopoulos B."/>
            <person name="Lu D."/>
            <person name="Skrede I."/>
            <person name="Drula E."/>
            <person name="Henrissat B."/>
            <person name="Morin E."/>
            <person name="Kohler A."/>
            <person name="Barry K."/>
            <person name="LaButti K."/>
            <person name="Morin E."/>
            <person name="Salamov A."/>
            <person name="Lipzen A."/>
            <person name="Mereny Z."/>
            <person name="Hegedus B."/>
            <person name="Baldrian P."/>
            <person name="Stursova M."/>
            <person name="Weitz H."/>
            <person name="Taylor A."/>
            <person name="Grigoriev I.V."/>
            <person name="Nagy L.G."/>
            <person name="Martin F."/>
            <person name="Kauserud H."/>
        </authorList>
    </citation>
    <scope>NUCLEOTIDE SEQUENCE</scope>
    <source>
        <strain evidence="2">CBHHK182m</strain>
    </source>
</reference>